<keyword evidence="5" id="KW-0997">Cell inner membrane</keyword>
<evidence type="ECO:0000256" key="2">
    <source>
        <dbReference type="ARBA" id="ARBA00005811"/>
    </source>
</evidence>
<dbReference type="RefSeq" id="WP_044417717.1">
    <property type="nucleotide sequence ID" value="NZ_CP041070.1"/>
</dbReference>
<dbReference type="STRING" id="877500.GCA_000935065_02039"/>
<keyword evidence="7 10" id="KW-0653">Protein transport</keyword>
<evidence type="ECO:0000256" key="9">
    <source>
        <dbReference type="ARBA" id="ARBA00023136"/>
    </source>
</evidence>
<evidence type="ECO:0000256" key="8">
    <source>
        <dbReference type="ARBA" id="ARBA00022989"/>
    </source>
</evidence>
<evidence type="ECO:0000256" key="5">
    <source>
        <dbReference type="ARBA" id="ARBA00022519"/>
    </source>
</evidence>
<dbReference type="GO" id="GO:0022857">
    <property type="term" value="F:transmembrane transporter activity"/>
    <property type="evidence" value="ECO:0007669"/>
    <property type="project" value="InterPro"/>
</dbReference>
<evidence type="ECO:0000256" key="11">
    <source>
        <dbReference type="SAM" id="Phobius"/>
    </source>
</evidence>
<dbReference type="AlphaFoldDB" id="A0A4V1LPX0"/>
<dbReference type="GO" id="GO:0015031">
    <property type="term" value="P:protein transport"/>
    <property type="evidence" value="ECO:0007669"/>
    <property type="project" value="UniProtKB-KW"/>
</dbReference>
<dbReference type="InterPro" id="IPR003400">
    <property type="entry name" value="ExbD"/>
</dbReference>
<feature type="transmembrane region" description="Helical" evidence="11">
    <location>
        <begin position="12"/>
        <end position="33"/>
    </location>
</feature>
<protein>
    <submittedName>
        <fullName evidence="12">Biopolymer transporter ExbD</fullName>
    </submittedName>
</protein>
<organism evidence="12 13">
    <name type="scientific">Halarcobacter anaerophilus</name>
    <dbReference type="NCBI Taxonomy" id="877500"/>
    <lineage>
        <taxon>Bacteria</taxon>
        <taxon>Pseudomonadati</taxon>
        <taxon>Campylobacterota</taxon>
        <taxon>Epsilonproteobacteria</taxon>
        <taxon>Campylobacterales</taxon>
        <taxon>Arcobacteraceae</taxon>
        <taxon>Halarcobacter</taxon>
    </lineage>
</organism>
<dbReference type="PANTHER" id="PTHR30558">
    <property type="entry name" value="EXBD MEMBRANE COMPONENT OF PMF-DRIVEN MACROMOLECULE IMPORT SYSTEM"/>
    <property type="match status" value="1"/>
</dbReference>
<gene>
    <name evidence="12" type="ORF">CRV06_09380</name>
</gene>
<dbReference type="Pfam" id="PF02472">
    <property type="entry name" value="ExbD"/>
    <property type="match status" value="1"/>
</dbReference>
<evidence type="ECO:0000256" key="7">
    <source>
        <dbReference type="ARBA" id="ARBA00022927"/>
    </source>
</evidence>
<evidence type="ECO:0000256" key="10">
    <source>
        <dbReference type="RuleBase" id="RU003879"/>
    </source>
</evidence>
<comment type="caution">
    <text evidence="12">The sequence shown here is derived from an EMBL/GenBank/DDBJ whole genome shotgun (WGS) entry which is preliminary data.</text>
</comment>
<evidence type="ECO:0000256" key="4">
    <source>
        <dbReference type="ARBA" id="ARBA00022475"/>
    </source>
</evidence>
<evidence type="ECO:0000256" key="3">
    <source>
        <dbReference type="ARBA" id="ARBA00022448"/>
    </source>
</evidence>
<evidence type="ECO:0000256" key="1">
    <source>
        <dbReference type="ARBA" id="ARBA00004249"/>
    </source>
</evidence>
<sequence length="126" mass="14533">MRIKKFDSMNVIPFIDIMLVLLAIVLTFSTFIAQGRIELTLPKSNTTEQVDIKLKEIAIDAKGQILYEDEVIELDKLKEVLEQLPKNTNISLRADENTPFKLFVQVIDIFKELKLDKISIITELNR</sequence>
<keyword evidence="13" id="KW-1185">Reference proteome</keyword>
<dbReference type="Gene3D" id="3.30.420.270">
    <property type="match status" value="1"/>
</dbReference>
<accession>A0A4V1LPX0</accession>
<dbReference type="OrthoDB" id="9798629at2"/>
<reference evidence="12 13" key="1">
    <citation type="submission" date="2017-10" db="EMBL/GenBank/DDBJ databases">
        <title>Genomics of the genus Arcobacter.</title>
        <authorList>
            <person name="Perez-Cataluna A."/>
            <person name="Figueras M.J."/>
        </authorList>
    </citation>
    <scope>NUCLEOTIDE SEQUENCE [LARGE SCALE GENOMIC DNA]</scope>
    <source>
        <strain evidence="12 13">DSM 24636</strain>
    </source>
</reference>
<name>A0A4V1LPX0_9BACT</name>
<comment type="similarity">
    <text evidence="2 10">Belongs to the ExbD/TolR family.</text>
</comment>
<proteinExistence type="inferred from homology"/>
<keyword evidence="8 11" id="KW-1133">Transmembrane helix</keyword>
<keyword evidence="9 11" id="KW-0472">Membrane</keyword>
<evidence type="ECO:0000313" key="12">
    <source>
        <dbReference type="EMBL" id="RXJ62668.1"/>
    </source>
</evidence>
<keyword evidence="3 10" id="KW-0813">Transport</keyword>
<dbReference type="EMBL" id="PDKO01000007">
    <property type="protein sequence ID" value="RXJ62668.1"/>
    <property type="molecule type" value="Genomic_DNA"/>
</dbReference>
<dbReference type="GO" id="GO:0005886">
    <property type="term" value="C:plasma membrane"/>
    <property type="evidence" value="ECO:0007669"/>
    <property type="project" value="UniProtKB-SubCell"/>
</dbReference>
<keyword evidence="6 10" id="KW-0812">Transmembrane</keyword>
<keyword evidence="4" id="KW-1003">Cell membrane</keyword>
<evidence type="ECO:0000256" key="6">
    <source>
        <dbReference type="ARBA" id="ARBA00022692"/>
    </source>
</evidence>
<dbReference type="PANTHER" id="PTHR30558:SF12">
    <property type="entry name" value="BIOPOLYMER TRANSPORT PROTEIN EXBD"/>
    <property type="match status" value="1"/>
</dbReference>
<comment type="subcellular location">
    <subcellularLocation>
        <location evidence="1">Cell inner membrane</location>
        <topology evidence="1">Single-pass type II membrane protein</topology>
    </subcellularLocation>
    <subcellularLocation>
        <location evidence="10">Cell membrane</location>
        <topology evidence="10">Single-pass type II membrane protein</topology>
    </subcellularLocation>
</comment>
<dbReference type="Proteomes" id="UP000290191">
    <property type="component" value="Unassembled WGS sequence"/>
</dbReference>
<evidence type="ECO:0000313" key="13">
    <source>
        <dbReference type="Proteomes" id="UP000290191"/>
    </source>
</evidence>